<gene>
    <name evidence="9" type="ORF">PODLI_1B034076</name>
</gene>
<dbReference type="AlphaFoldDB" id="A0AA35PAB3"/>
<dbReference type="EMBL" id="OX395133">
    <property type="protein sequence ID" value="CAI5780909.1"/>
    <property type="molecule type" value="Genomic_DNA"/>
</dbReference>
<keyword evidence="4 5" id="KW-0539">Nucleus</keyword>
<name>A0AA35PAB3_9SAUR</name>
<sequence>MEDLKTFATEALEDFAQFMPGTHQPPLGGSRFSIGNCLPPNSMLGCYPGAFPGPAELPAYPQENFRNGVAHAEWYSSGTADGPYPSFPRYVGTSGFSVAGADCLGYIGEVIKPPSFFTGNPSKRKRRVLFTRAQVHELEKRFELQRYLTAPEREHLATVTRLTPNQVKIWFQNHRYKMKKQGKQQDPKADPGQEAHRTCDNGVVPPHPGGYGFAGSLMEEKSLLGSPYPFPGLAPSTQSLSASPSSSADSQPGTKAAENRLAFSKPW</sequence>
<dbReference type="Gene3D" id="1.10.10.60">
    <property type="entry name" value="Homeodomain-like"/>
    <property type="match status" value="1"/>
</dbReference>
<keyword evidence="3 5" id="KW-0371">Homeobox</keyword>
<dbReference type="GO" id="GO:0000981">
    <property type="term" value="F:DNA-binding transcription factor activity, RNA polymerase II-specific"/>
    <property type="evidence" value="ECO:0007669"/>
    <property type="project" value="InterPro"/>
</dbReference>
<accession>A0AA35PAB3</accession>
<organism evidence="9 10">
    <name type="scientific">Podarcis lilfordi</name>
    <name type="common">Lilford's wall lizard</name>
    <dbReference type="NCBI Taxonomy" id="74358"/>
    <lineage>
        <taxon>Eukaryota</taxon>
        <taxon>Metazoa</taxon>
        <taxon>Chordata</taxon>
        <taxon>Craniata</taxon>
        <taxon>Vertebrata</taxon>
        <taxon>Euteleostomi</taxon>
        <taxon>Lepidosauria</taxon>
        <taxon>Squamata</taxon>
        <taxon>Bifurcata</taxon>
        <taxon>Unidentata</taxon>
        <taxon>Episquamata</taxon>
        <taxon>Laterata</taxon>
        <taxon>Lacertibaenia</taxon>
        <taxon>Lacertidae</taxon>
        <taxon>Podarcis</taxon>
    </lineage>
</organism>
<dbReference type="CDD" id="cd00086">
    <property type="entry name" value="homeodomain"/>
    <property type="match status" value="1"/>
</dbReference>
<dbReference type="InterPro" id="IPR017970">
    <property type="entry name" value="Homeobox_CS"/>
</dbReference>
<dbReference type="InterPro" id="IPR009057">
    <property type="entry name" value="Homeodomain-like_sf"/>
</dbReference>
<dbReference type="GO" id="GO:0000978">
    <property type="term" value="F:RNA polymerase II cis-regulatory region sequence-specific DNA binding"/>
    <property type="evidence" value="ECO:0007669"/>
    <property type="project" value="TreeGrafter"/>
</dbReference>
<feature type="DNA-binding region" description="Homeobox" evidence="5">
    <location>
        <begin position="123"/>
        <end position="182"/>
    </location>
</feature>
<reference evidence="9" key="1">
    <citation type="submission" date="2022-12" db="EMBL/GenBank/DDBJ databases">
        <authorList>
            <person name="Alioto T."/>
            <person name="Alioto T."/>
            <person name="Gomez Garrido J."/>
        </authorList>
    </citation>
    <scope>NUCLEOTIDE SEQUENCE</scope>
</reference>
<evidence type="ECO:0000256" key="5">
    <source>
        <dbReference type="PROSITE-ProRule" id="PRU00108"/>
    </source>
</evidence>
<evidence type="ECO:0000256" key="2">
    <source>
        <dbReference type="ARBA" id="ARBA00023125"/>
    </source>
</evidence>
<feature type="compositionally biased region" description="Basic and acidic residues" evidence="7">
    <location>
        <begin position="183"/>
        <end position="199"/>
    </location>
</feature>
<evidence type="ECO:0000256" key="3">
    <source>
        <dbReference type="ARBA" id="ARBA00023155"/>
    </source>
</evidence>
<dbReference type="PROSITE" id="PS50071">
    <property type="entry name" value="HOMEOBOX_2"/>
    <property type="match status" value="1"/>
</dbReference>
<keyword evidence="10" id="KW-1185">Reference proteome</keyword>
<dbReference type="PROSITE" id="PS00027">
    <property type="entry name" value="HOMEOBOX_1"/>
    <property type="match status" value="1"/>
</dbReference>
<dbReference type="InterPro" id="IPR050394">
    <property type="entry name" value="Homeobox_NK-like"/>
</dbReference>
<comment type="subcellular location">
    <subcellularLocation>
        <location evidence="1 5 6">Nucleus</location>
    </subcellularLocation>
</comment>
<dbReference type="SMART" id="SM00389">
    <property type="entry name" value="HOX"/>
    <property type="match status" value="1"/>
</dbReference>
<evidence type="ECO:0000256" key="4">
    <source>
        <dbReference type="ARBA" id="ARBA00023242"/>
    </source>
</evidence>
<evidence type="ECO:0000313" key="10">
    <source>
        <dbReference type="Proteomes" id="UP001178461"/>
    </source>
</evidence>
<evidence type="ECO:0000259" key="8">
    <source>
        <dbReference type="PROSITE" id="PS50071"/>
    </source>
</evidence>
<keyword evidence="2 5" id="KW-0238">DNA-binding</keyword>
<evidence type="ECO:0000256" key="1">
    <source>
        <dbReference type="ARBA" id="ARBA00004123"/>
    </source>
</evidence>
<dbReference type="GO" id="GO:0030154">
    <property type="term" value="P:cell differentiation"/>
    <property type="evidence" value="ECO:0007669"/>
    <property type="project" value="TreeGrafter"/>
</dbReference>
<dbReference type="SUPFAM" id="SSF46689">
    <property type="entry name" value="Homeodomain-like"/>
    <property type="match status" value="1"/>
</dbReference>
<dbReference type="Proteomes" id="UP001178461">
    <property type="component" value="Chromosome 8"/>
</dbReference>
<dbReference type="GO" id="GO:0005634">
    <property type="term" value="C:nucleus"/>
    <property type="evidence" value="ECO:0007669"/>
    <property type="project" value="UniProtKB-SubCell"/>
</dbReference>
<dbReference type="Pfam" id="PF00046">
    <property type="entry name" value="Homeodomain"/>
    <property type="match status" value="1"/>
</dbReference>
<dbReference type="PANTHER" id="PTHR24340">
    <property type="entry name" value="HOMEOBOX PROTEIN NKX"/>
    <property type="match status" value="1"/>
</dbReference>
<dbReference type="PRINTS" id="PR00024">
    <property type="entry name" value="HOMEOBOX"/>
</dbReference>
<feature type="compositionally biased region" description="Low complexity" evidence="7">
    <location>
        <begin position="233"/>
        <end position="252"/>
    </location>
</feature>
<feature type="domain" description="Homeobox" evidence="8">
    <location>
        <begin position="121"/>
        <end position="181"/>
    </location>
</feature>
<dbReference type="InterPro" id="IPR001356">
    <property type="entry name" value="HD"/>
</dbReference>
<evidence type="ECO:0000313" key="9">
    <source>
        <dbReference type="EMBL" id="CAI5780909.1"/>
    </source>
</evidence>
<evidence type="ECO:0000256" key="6">
    <source>
        <dbReference type="RuleBase" id="RU000682"/>
    </source>
</evidence>
<dbReference type="InterPro" id="IPR020479">
    <property type="entry name" value="HD_metazoa"/>
</dbReference>
<proteinExistence type="predicted"/>
<dbReference type="PANTHER" id="PTHR24340:SF40">
    <property type="entry name" value="HOMEOBOX PROTEIN NKX-2.4"/>
    <property type="match status" value="1"/>
</dbReference>
<protein>
    <submittedName>
        <fullName evidence="9">Thyroid transcription factor 1-like</fullName>
    </submittedName>
</protein>
<dbReference type="FunFam" id="1.10.10.60:FF:000925">
    <property type="match status" value="1"/>
</dbReference>
<evidence type="ECO:0000256" key="7">
    <source>
        <dbReference type="SAM" id="MobiDB-lite"/>
    </source>
</evidence>
<feature type="region of interest" description="Disordered" evidence="7">
    <location>
        <begin position="178"/>
        <end position="267"/>
    </location>
</feature>